<dbReference type="EMBL" id="FMUE01000034">
    <property type="protein sequence ID" value="SCX36375.1"/>
    <property type="molecule type" value="Genomic_DNA"/>
</dbReference>
<accession>A0A1R3U3K9</accession>
<sequence>MGLCKRFKPFGQAGRDGVIARFQGLDPRKFTLQSGRDIYWRPADDPQALIKAVWRHGGFHCPCNIERCSAGLL</sequence>
<dbReference type="Proteomes" id="UP000187891">
    <property type="component" value="Unassembled WGS sequence"/>
</dbReference>
<protein>
    <submittedName>
        <fullName evidence="1">Uncharacterized protein</fullName>
    </submittedName>
</protein>
<proteinExistence type="predicted"/>
<dbReference type="AlphaFoldDB" id="A0A1R3U3K9"/>
<organism evidence="1 2">
    <name type="scientific">Agrobacterium rosae</name>
    <dbReference type="NCBI Taxonomy" id="1972867"/>
    <lineage>
        <taxon>Bacteria</taxon>
        <taxon>Pseudomonadati</taxon>
        <taxon>Pseudomonadota</taxon>
        <taxon>Alphaproteobacteria</taxon>
        <taxon>Hyphomicrobiales</taxon>
        <taxon>Rhizobiaceae</taxon>
        <taxon>Rhizobium/Agrobacterium group</taxon>
        <taxon>Agrobacterium</taxon>
    </lineage>
</organism>
<name>A0A1R3U3K9_9HYPH</name>
<gene>
    <name evidence="1" type="ORF">DSM25559_5451</name>
</gene>
<evidence type="ECO:0000313" key="1">
    <source>
        <dbReference type="EMBL" id="SCX36375.1"/>
    </source>
</evidence>
<reference evidence="2" key="1">
    <citation type="submission" date="2016-10" db="EMBL/GenBank/DDBJ databases">
        <authorList>
            <person name="Wibberg D."/>
        </authorList>
    </citation>
    <scope>NUCLEOTIDE SEQUENCE [LARGE SCALE GENOMIC DNA]</scope>
</reference>
<evidence type="ECO:0000313" key="2">
    <source>
        <dbReference type="Proteomes" id="UP000187891"/>
    </source>
</evidence>